<accession>A0ACA9RLA6</accession>
<dbReference type="Proteomes" id="UP000789920">
    <property type="component" value="Unassembled WGS sequence"/>
</dbReference>
<evidence type="ECO:0000313" key="1">
    <source>
        <dbReference type="EMBL" id="CAG8797017.1"/>
    </source>
</evidence>
<organism evidence="1 2">
    <name type="scientific">Racocetra persica</name>
    <dbReference type="NCBI Taxonomy" id="160502"/>
    <lineage>
        <taxon>Eukaryota</taxon>
        <taxon>Fungi</taxon>
        <taxon>Fungi incertae sedis</taxon>
        <taxon>Mucoromycota</taxon>
        <taxon>Glomeromycotina</taxon>
        <taxon>Glomeromycetes</taxon>
        <taxon>Diversisporales</taxon>
        <taxon>Gigasporaceae</taxon>
        <taxon>Racocetra</taxon>
    </lineage>
</organism>
<proteinExistence type="predicted"/>
<reference evidence="1" key="1">
    <citation type="submission" date="2021-06" db="EMBL/GenBank/DDBJ databases">
        <authorList>
            <person name="Kallberg Y."/>
            <person name="Tangrot J."/>
            <person name="Rosling A."/>
        </authorList>
    </citation>
    <scope>NUCLEOTIDE SEQUENCE</scope>
    <source>
        <strain evidence="1">MA461A</strain>
    </source>
</reference>
<gene>
    <name evidence="1" type="ORF">RPERSI_LOCUS20268</name>
</gene>
<keyword evidence="2" id="KW-1185">Reference proteome</keyword>
<evidence type="ECO:0000313" key="2">
    <source>
        <dbReference type="Proteomes" id="UP000789920"/>
    </source>
</evidence>
<dbReference type="EMBL" id="CAJVQC010056932">
    <property type="protein sequence ID" value="CAG8797017.1"/>
    <property type="molecule type" value="Genomic_DNA"/>
</dbReference>
<name>A0ACA9RLA6_9GLOM</name>
<comment type="caution">
    <text evidence="1">The sequence shown here is derived from an EMBL/GenBank/DDBJ whole genome shotgun (WGS) entry which is preliminary data.</text>
</comment>
<sequence>FPYAEPSQSKEDEEVYYTVITAVNSLQESLRDVKFLALLPNWPTADRETRAVNEW</sequence>
<protein>
    <submittedName>
        <fullName evidence="1">25713_t:CDS:1</fullName>
    </submittedName>
</protein>
<feature type="non-terminal residue" evidence="1">
    <location>
        <position position="1"/>
    </location>
</feature>